<feature type="region of interest" description="Disordered" evidence="2">
    <location>
        <begin position="445"/>
        <end position="480"/>
    </location>
</feature>
<feature type="coiled-coil region" evidence="1">
    <location>
        <begin position="318"/>
        <end position="377"/>
    </location>
</feature>
<reference evidence="3" key="1">
    <citation type="submission" date="2020-04" db="EMBL/GenBank/DDBJ databases">
        <authorList>
            <person name="Neveu A P."/>
        </authorList>
    </citation>
    <scope>NUCLEOTIDE SEQUENCE</scope>
    <source>
        <tissue evidence="3">Whole embryo</tissue>
    </source>
</reference>
<dbReference type="AlphaFoldDB" id="A0A6F9D9A8"/>
<feature type="compositionally biased region" description="Basic residues" evidence="2">
    <location>
        <begin position="463"/>
        <end position="473"/>
    </location>
</feature>
<feature type="coiled-coil region" evidence="1">
    <location>
        <begin position="221"/>
        <end position="286"/>
    </location>
</feature>
<evidence type="ECO:0000256" key="1">
    <source>
        <dbReference type="SAM" id="Coils"/>
    </source>
</evidence>
<protein>
    <submittedName>
        <fullName evidence="3">Coiled-coil domain-containing protein 170</fullName>
    </submittedName>
</protein>
<dbReference type="PANTHER" id="PTHR18863">
    <property type="entry name" value="TSEC-2-RELATED"/>
    <property type="match status" value="1"/>
</dbReference>
<organism evidence="3">
    <name type="scientific">Phallusia mammillata</name>
    <dbReference type="NCBI Taxonomy" id="59560"/>
    <lineage>
        <taxon>Eukaryota</taxon>
        <taxon>Metazoa</taxon>
        <taxon>Chordata</taxon>
        <taxon>Tunicata</taxon>
        <taxon>Ascidiacea</taxon>
        <taxon>Phlebobranchia</taxon>
        <taxon>Ascidiidae</taxon>
        <taxon>Phallusia</taxon>
    </lineage>
</organism>
<proteinExistence type="evidence at transcript level"/>
<keyword evidence="1" id="KW-0175">Coiled coil</keyword>
<evidence type="ECO:0000313" key="3">
    <source>
        <dbReference type="EMBL" id="CAB3228257.1"/>
    </source>
</evidence>
<accession>A0A6F9D9A8</accession>
<name>A0A6F9D9A8_9ASCI</name>
<feature type="coiled-coil region" evidence="1">
    <location>
        <begin position="5"/>
        <end position="32"/>
    </location>
</feature>
<dbReference type="InterPro" id="IPR039139">
    <property type="entry name" value="CCDC170-like"/>
</dbReference>
<dbReference type="PANTHER" id="PTHR18863:SF6">
    <property type="entry name" value="COILED-COIL DOMAIN-CONTAINING PROTEIN 170"/>
    <property type="match status" value="1"/>
</dbReference>
<dbReference type="EMBL" id="LR783651">
    <property type="protein sequence ID" value="CAB3228257.1"/>
    <property type="molecule type" value="mRNA"/>
</dbReference>
<sequence>MERENDLLKQRIQALEKTIDSSREELIQTRNRAVTSTDDAKRLNHELSSSVSEFEVFKETMAKLLSNHHFEIDSTEESIKNRIKELVANEREYKMKTDSLNGTVAELSKQLEQQCEIYHDTIRRAKSAETSTYQHESKLRDLENELISGNILQDTLRNEKNKYMQFLQQMSDAMGMTSMCLDVGYDMNTDSLIARARQLAKLESDALVQKTSTNHNLHKKMKLLKEQLQSKELHIELLRKKIAQQDEKEHTRSALAIDRDDAIITVQKLQKKVERLQHALGDERVKVTQLKAQLADTNQLKIVTLDQRKKIDDLSTYVDKLSTTKDRQRQKLSCLKKELKMTENDAGEHSSTLKMQLNALTNDLKSNKSLLDEVNRREKQLVDFREVVARMLGLDVTSLAIPDYEIISRLEKLIRNHHIGAAAGAGLDRSLELMNQRFAAGYENEINPVYHPQPPLTRSRTASPRKHRHHRSRSISPVRY</sequence>
<gene>
    <name evidence="3" type="primary">Ccdc170</name>
</gene>
<evidence type="ECO:0000256" key="2">
    <source>
        <dbReference type="SAM" id="MobiDB-lite"/>
    </source>
</evidence>